<reference evidence="3 4" key="1">
    <citation type="journal article" date="2018" name="PLoS Pathog.">
        <title>Evolution of structural diversity of trichothecenes, a family of toxins produced by plant pathogenic and entomopathogenic fungi.</title>
        <authorList>
            <person name="Proctor R.H."/>
            <person name="McCormick S.P."/>
            <person name="Kim H.S."/>
            <person name="Cardoza R.E."/>
            <person name="Stanley A.M."/>
            <person name="Lindo L."/>
            <person name="Kelly A."/>
            <person name="Brown D.W."/>
            <person name="Lee T."/>
            <person name="Vaughan M.M."/>
            <person name="Alexander N.J."/>
            <person name="Busman M."/>
            <person name="Gutierrez S."/>
        </authorList>
    </citation>
    <scope>NUCLEOTIDE SEQUENCE [LARGE SCALE GENOMIC DNA]</scope>
    <source>
        <strain evidence="3 4">NRRL 20695</strain>
    </source>
</reference>
<dbReference type="Proteomes" id="UP000266234">
    <property type="component" value="Unassembled WGS sequence"/>
</dbReference>
<name>A0A395RKM0_9HYPO</name>
<dbReference type="InterPro" id="IPR002110">
    <property type="entry name" value="Ankyrin_rpt"/>
</dbReference>
<dbReference type="STRING" id="694270.A0A395RKM0"/>
<accession>A0A395RKM0</accession>
<sequence length="678" mass="77449">MEAAASVIAFVQITTEIVKCMVKAKQIWDQSKDLPKEIRDLAGRLQHYKIIFENMHNQVSVNADEIFSLKSNDSLVLNSLVILNQAHEALESFVGDLSSRLERKKGLKGRFFAIKMTMGRHTIEQLKTGLRDALELLDASEKAYHMRAPDYIIRRITTELSAHSIAKQLAIQSTPKAIHGAQYDEKSVDEKSPRRAQLPHTTGSRPGRPKTFAPSIAGRVSLSYLTATGAWQAYMQLPSWISQSVFELQSNPTSWSSNYSFRIYNIVSFDSDIVQSVRNGDYKGVLKLFDSRQASPFDKDQYGASLLYHAVYTGNYEMCQLLLKAGLQESLEETVGNEKDSPLSALVYQSEKKHSKKPGDTWEEITELFNSYLDDPESTMILRLFDFIQEWAYGDEFVFAFQKRFLKKFYTGPIEHRLEAFRLGSFHLKTPEALLNVLSKSKQVTALDVELSSNKRLSLVHSTAIALGIRFADEVLPYKRAWCQWRVYTDGWSEVVSTVASAATLDDLHHLETVMPWDVHHVPSWRGTPLVSVLGGALCYISPDISFFHWDEVFQRTLRQWVTDLQEGGVDLLEYGRHEAVLMKEQMRGAFDADAIESSWHQIRNPMAVSAETSRVASCKDGGWNRTHWIPIRLLDLEFGSEPQQWRVTWAPEFEWMALQFWELVDREDHTMPGSWID</sequence>
<evidence type="ECO:0000256" key="2">
    <source>
        <dbReference type="SAM" id="MobiDB-lite"/>
    </source>
</evidence>
<keyword evidence="4" id="KW-1185">Reference proteome</keyword>
<dbReference type="AlphaFoldDB" id="A0A395RKM0"/>
<dbReference type="SUPFAM" id="SSF48403">
    <property type="entry name" value="Ankyrin repeat"/>
    <property type="match status" value="1"/>
</dbReference>
<keyword evidence="1" id="KW-0040">ANK repeat</keyword>
<dbReference type="OrthoDB" id="3200163at2759"/>
<feature type="repeat" description="ANK" evidence="1">
    <location>
        <begin position="302"/>
        <end position="334"/>
    </location>
</feature>
<dbReference type="Gene3D" id="1.25.40.20">
    <property type="entry name" value="Ankyrin repeat-containing domain"/>
    <property type="match status" value="1"/>
</dbReference>
<gene>
    <name evidence="3" type="ORF">FLONG3_10785</name>
</gene>
<organism evidence="3 4">
    <name type="scientific">Fusarium longipes</name>
    <dbReference type="NCBI Taxonomy" id="694270"/>
    <lineage>
        <taxon>Eukaryota</taxon>
        <taxon>Fungi</taxon>
        <taxon>Dikarya</taxon>
        <taxon>Ascomycota</taxon>
        <taxon>Pezizomycotina</taxon>
        <taxon>Sordariomycetes</taxon>
        <taxon>Hypocreomycetidae</taxon>
        <taxon>Hypocreales</taxon>
        <taxon>Nectriaceae</taxon>
        <taxon>Fusarium</taxon>
    </lineage>
</organism>
<dbReference type="PROSITE" id="PS50088">
    <property type="entry name" value="ANK_REPEAT"/>
    <property type="match status" value="1"/>
</dbReference>
<proteinExistence type="predicted"/>
<evidence type="ECO:0000256" key="1">
    <source>
        <dbReference type="PROSITE-ProRule" id="PRU00023"/>
    </source>
</evidence>
<feature type="compositionally biased region" description="Basic and acidic residues" evidence="2">
    <location>
        <begin position="182"/>
        <end position="193"/>
    </location>
</feature>
<comment type="caution">
    <text evidence="3">The sequence shown here is derived from an EMBL/GenBank/DDBJ whole genome shotgun (WGS) entry which is preliminary data.</text>
</comment>
<dbReference type="InterPro" id="IPR036770">
    <property type="entry name" value="Ankyrin_rpt-contain_sf"/>
</dbReference>
<evidence type="ECO:0000313" key="3">
    <source>
        <dbReference type="EMBL" id="RGP60654.1"/>
    </source>
</evidence>
<evidence type="ECO:0000313" key="4">
    <source>
        <dbReference type="Proteomes" id="UP000266234"/>
    </source>
</evidence>
<feature type="region of interest" description="Disordered" evidence="2">
    <location>
        <begin position="177"/>
        <end position="211"/>
    </location>
</feature>
<dbReference type="EMBL" id="PXOG01000335">
    <property type="protein sequence ID" value="RGP60654.1"/>
    <property type="molecule type" value="Genomic_DNA"/>
</dbReference>
<protein>
    <submittedName>
        <fullName evidence="3">Uncharacterized protein</fullName>
    </submittedName>
</protein>